<evidence type="ECO:0000313" key="2">
    <source>
        <dbReference type="EMBL" id="EFQ34606.1"/>
    </source>
</evidence>
<feature type="region of interest" description="Disordered" evidence="1">
    <location>
        <begin position="63"/>
        <end position="140"/>
    </location>
</feature>
<accession>E3QUR8</accession>
<feature type="compositionally biased region" description="Low complexity" evidence="1">
    <location>
        <begin position="69"/>
        <end position="85"/>
    </location>
</feature>
<protein>
    <submittedName>
        <fullName evidence="2">Uncharacterized protein</fullName>
    </submittedName>
</protein>
<dbReference type="AlphaFoldDB" id="E3QUR8"/>
<evidence type="ECO:0000256" key="1">
    <source>
        <dbReference type="SAM" id="MobiDB-lite"/>
    </source>
</evidence>
<feature type="compositionally biased region" description="Polar residues" evidence="1">
    <location>
        <begin position="636"/>
        <end position="649"/>
    </location>
</feature>
<dbReference type="OrthoDB" id="3886018at2759"/>
<dbReference type="EMBL" id="GG697382">
    <property type="protein sequence ID" value="EFQ34606.1"/>
    <property type="molecule type" value="Genomic_DNA"/>
</dbReference>
<dbReference type="RefSeq" id="XP_008098626.1">
    <property type="nucleotide sequence ID" value="XM_008100435.1"/>
</dbReference>
<feature type="compositionally biased region" description="Acidic residues" evidence="1">
    <location>
        <begin position="103"/>
        <end position="140"/>
    </location>
</feature>
<evidence type="ECO:0000313" key="3">
    <source>
        <dbReference type="Proteomes" id="UP000008782"/>
    </source>
</evidence>
<organism evidence="3">
    <name type="scientific">Colletotrichum graminicola (strain M1.001 / M2 / FGSC 10212)</name>
    <name type="common">Maize anthracnose fungus</name>
    <name type="synonym">Glomerella graminicola</name>
    <dbReference type="NCBI Taxonomy" id="645133"/>
    <lineage>
        <taxon>Eukaryota</taxon>
        <taxon>Fungi</taxon>
        <taxon>Dikarya</taxon>
        <taxon>Ascomycota</taxon>
        <taxon>Pezizomycotina</taxon>
        <taxon>Sordariomycetes</taxon>
        <taxon>Hypocreomycetidae</taxon>
        <taxon>Glomerellales</taxon>
        <taxon>Glomerellaceae</taxon>
        <taxon>Colletotrichum</taxon>
        <taxon>Colletotrichum graminicola species complex</taxon>
    </lineage>
</organism>
<feature type="region of interest" description="Disordered" evidence="1">
    <location>
        <begin position="188"/>
        <end position="214"/>
    </location>
</feature>
<dbReference type="HOGENOM" id="CLU_003183_0_0_1"/>
<dbReference type="VEuPathDB" id="FungiDB:GLRG_09750"/>
<proteinExistence type="predicted"/>
<dbReference type="GeneID" id="24415115"/>
<name>E3QUR8_COLGM</name>
<reference evidence="3" key="1">
    <citation type="journal article" date="2012" name="Nat. Genet.">
        <title>Lifestyle transitions in plant pathogenic Colletotrichum fungi deciphered by genome and transcriptome analyses.</title>
        <authorList>
            <person name="O'Connell R.J."/>
            <person name="Thon M.R."/>
            <person name="Hacquard S."/>
            <person name="Amyotte S.G."/>
            <person name="Kleemann J."/>
            <person name="Torres M.F."/>
            <person name="Damm U."/>
            <person name="Buiate E.A."/>
            <person name="Epstein L."/>
            <person name="Alkan N."/>
            <person name="Altmueller J."/>
            <person name="Alvarado-Balderrama L."/>
            <person name="Bauser C.A."/>
            <person name="Becker C."/>
            <person name="Birren B.W."/>
            <person name="Chen Z."/>
            <person name="Choi J."/>
            <person name="Crouch J.A."/>
            <person name="Duvick J.P."/>
            <person name="Farman M.A."/>
            <person name="Gan P."/>
            <person name="Heiman D."/>
            <person name="Henrissat B."/>
            <person name="Howard R.J."/>
            <person name="Kabbage M."/>
            <person name="Koch C."/>
            <person name="Kracher B."/>
            <person name="Kubo Y."/>
            <person name="Law A.D."/>
            <person name="Lebrun M.-H."/>
            <person name="Lee Y.-H."/>
            <person name="Miyara I."/>
            <person name="Moore N."/>
            <person name="Neumann U."/>
            <person name="Nordstroem K."/>
            <person name="Panaccione D.G."/>
            <person name="Panstruga R."/>
            <person name="Place M."/>
            <person name="Proctor R.H."/>
            <person name="Prusky D."/>
            <person name="Rech G."/>
            <person name="Reinhardt R."/>
            <person name="Rollins J.A."/>
            <person name="Rounsley S."/>
            <person name="Schardl C.L."/>
            <person name="Schwartz D.C."/>
            <person name="Shenoy N."/>
            <person name="Shirasu K."/>
            <person name="Sikhakolli U.R."/>
            <person name="Stueber K."/>
            <person name="Sukno S.A."/>
            <person name="Sweigard J.A."/>
            <person name="Takano Y."/>
            <person name="Takahara H."/>
            <person name="Trail F."/>
            <person name="van der Does H.C."/>
            <person name="Voll L.M."/>
            <person name="Will I."/>
            <person name="Young S."/>
            <person name="Zeng Q."/>
            <person name="Zhang J."/>
            <person name="Zhou S."/>
            <person name="Dickman M.B."/>
            <person name="Schulze-Lefert P."/>
            <person name="Ver Loren van Themaat E."/>
            <person name="Ma L.-J."/>
            <person name="Vaillancourt L.J."/>
        </authorList>
    </citation>
    <scope>NUCLEOTIDE SEQUENCE [LARGE SCALE GENOMIC DNA]</scope>
    <source>
        <strain evidence="3">M1.001 / M2 / FGSC 10212</strain>
    </source>
</reference>
<feature type="compositionally biased region" description="Gly residues" evidence="1">
    <location>
        <begin position="191"/>
        <end position="201"/>
    </location>
</feature>
<gene>
    <name evidence="2" type="ORF">GLRG_09750</name>
</gene>
<keyword evidence="3" id="KW-1185">Reference proteome</keyword>
<dbReference type="STRING" id="645133.E3QUR8"/>
<feature type="region of interest" description="Disordered" evidence="1">
    <location>
        <begin position="625"/>
        <end position="653"/>
    </location>
</feature>
<dbReference type="Proteomes" id="UP000008782">
    <property type="component" value="Unassembled WGS sequence"/>
</dbReference>
<sequence length="1198" mass="129995">MASSATPNILNNGSTAVCPCSHGNVTLIPVTYTTVFTISDPATSGSPGLSSVLTTLPNSPHIGTSNTASLGSNVSSIPSSVSTRDSGGGGDGGPGDDKNDSDGKDDEDDGENGDDGEDENDRNDDGDNDGDDDVDKDDEDDDSFLNGFRIDLGINFGIDLGIDFGTSVLGNAICDIFGFGMSTGFGTNSPSGGGGGGGGGETQPDKPKESITTSKSTSSCTATYTLAPHCTQPCIVSHIKSLSVSSYTTSCATATCRTAQVCTSIRSTTTTFFTTKRPERTAACLPNKCPACQQDAPNASSKEIKARWDYGEDAILKDTITEPDTWAGGEHDWWEKMRRVANVYGPGLHIGSVERMDSSSSWTPLINMSQGAGAGPVWGCVMVVVFSPKGVYASHLWEVPNFDVSPEDENYFNIGNGIDVDYYFKQNVESFLQKGSADFPHQEQYPAPAPLVNAGGPLHPKDAGFFRTIVFVPTDENGEMFYKSGNRRLLNFLSDKVKIEKKYITIYGYKPRMDLGTDFDYSYGVATPPPEIRAANPWDGLFSWLYTPRGPSGQRELVVRYEKTVIHREAWCEGGYADPDAPPSNFDLQPGPNRPPARLRPRQEVATCGRFVLCGLGGPEGLCGDYRKNPPPGLSGQPQKRQLPPTNGPSRAERELSTEIMIDPEDFVGGEVWWWDRMRNNWATSALVTLDQEVDGTVADRPRFGGSGSIWGCSAIVVASPEAVWTSHIREIPSHARGEAHGRATFDFWKQHYPRPTVEYFREGFLDFLQHGNAKGSFKQQDEQKFPGRNPGLEDMFMKKGAFNVKEKEFVWVGIVTHSYRNLAMPRVQYDWQIQQVYERFVAWGVNPENIMVKAYPARMEFAIGGGPQIPPHWGILSWQYHPKHREGSHEKRKLRIRFEKELLLEKSWCGSGAKTAGSGGKAPARRRQDDIEACKMVVSSRESASATKVGTAAFPKPTMACINSATCGSLSCPENHISACYHGFCHCVLHRPPGNNCTVREDCSPLKCPDDQRPDCRVKDGPKAGCHCFDRPKKLLDACSKASDCADIDCEACQASACRALVGSPGATPVSQCIAKPVAPGATCLVDSHCDGLPCDATNQRGFCLSDACRCDFSLSEGAGCSTHDDCSPIRCSEAKPHKTCSAPSNAECEAGVCRCRAWKCGSDANCNHCCARGRLPRCVLGCQSFWCGKECQCVAW</sequence>
<dbReference type="eggNOG" id="ENOG502RSGE">
    <property type="taxonomic scope" value="Eukaryota"/>
</dbReference>